<dbReference type="Proteomes" id="UP001148838">
    <property type="component" value="Unassembled WGS sequence"/>
</dbReference>
<reference evidence="1 2" key="1">
    <citation type="journal article" date="2022" name="Allergy">
        <title>Genome assembly and annotation of Periplaneta americana reveal a comprehensive cockroach allergen profile.</title>
        <authorList>
            <person name="Wang L."/>
            <person name="Xiong Q."/>
            <person name="Saelim N."/>
            <person name="Wang L."/>
            <person name="Nong W."/>
            <person name="Wan A.T."/>
            <person name="Shi M."/>
            <person name="Liu X."/>
            <person name="Cao Q."/>
            <person name="Hui J.H.L."/>
            <person name="Sookrung N."/>
            <person name="Leung T.F."/>
            <person name="Tungtrongchitr A."/>
            <person name="Tsui S.K.W."/>
        </authorList>
    </citation>
    <scope>NUCLEOTIDE SEQUENCE [LARGE SCALE GENOMIC DNA]</scope>
    <source>
        <strain evidence="1">PWHHKU_190912</strain>
    </source>
</reference>
<organism evidence="1 2">
    <name type="scientific">Periplaneta americana</name>
    <name type="common">American cockroach</name>
    <name type="synonym">Blatta americana</name>
    <dbReference type="NCBI Taxonomy" id="6978"/>
    <lineage>
        <taxon>Eukaryota</taxon>
        <taxon>Metazoa</taxon>
        <taxon>Ecdysozoa</taxon>
        <taxon>Arthropoda</taxon>
        <taxon>Hexapoda</taxon>
        <taxon>Insecta</taxon>
        <taxon>Pterygota</taxon>
        <taxon>Neoptera</taxon>
        <taxon>Polyneoptera</taxon>
        <taxon>Dictyoptera</taxon>
        <taxon>Blattodea</taxon>
        <taxon>Blattoidea</taxon>
        <taxon>Blattidae</taxon>
        <taxon>Blattinae</taxon>
        <taxon>Periplaneta</taxon>
    </lineage>
</organism>
<comment type="caution">
    <text evidence="1">The sequence shown here is derived from an EMBL/GenBank/DDBJ whole genome shotgun (WGS) entry which is preliminary data.</text>
</comment>
<evidence type="ECO:0000313" key="1">
    <source>
        <dbReference type="EMBL" id="KAJ4435431.1"/>
    </source>
</evidence>
<accession>A0ABQ8SMM9</accession>
<proteinExistence type="predicted"/>
<gene>
    <name evidence="1" type="ORF">ANN_18046</name>
</gene>
<evidence type="ECO:0000313" key="2">
    <source>
        <dbReference type="Proteomes" id="UP001148838"/>
    </source>
</evidence>
<name>A0ABQ8SMM9_PERAM</name>
<dbReference type="EMBL" id="JAJSOF020000023">
    <property type="protein sequence ID" value="KAJ4435431.1"/>
    <property type="molecule type" value="Genomic_DNA"/>
</dbReference>
<keyword evidence="2" id="KW-1185">Reference proteome</keyword>
<sequence>MAGLCEGGNEPPGSLKANVSAEAYEDVTWVDQQMERLREQLMKKGTLQSISLPDRALVTQEMNTADGEQHNGVLYIWHCSEVCFTDQFLLFSIVELNIAAVLSSRVVDVILDLQTGQKIEIGLKLSLLYTLARKLKHFALFLTDLNILVGDMKQHYERVDGDITGLTDATRNRE</sequence>
<protein>
    <submittedName>
        <fullName evidence="1">Uncharacterized protein</fullName>
    </submittedName>
</protein>